<evidence type="ECO:0008006" key="3">
    <source>
        <dbReference type="Google" id="ProtNLM"/>
    </source>
</evidence>
<organism evidence="1 2">
    <name type="scientific">Phreatobacter cathodiphilus</name>
    <dbReference type="NCBI Taxonomy" id="1868589"/>
    <lineage>
        <taxon>Bacteria</taxon>
        <taxon>Pseudomonadati</taxon>
        <taxon>Pseudomonadota</taxon>
        <taxon>Alphaproteobacteria</taxon>
        <taxon>Hyphomicrobiales</taxon>
        <taxon>Phreatobacteraceae</taxon>
        <taxon>Phreatobacter</taxon>
    </lineage>
</organism>
<sequence>MFNLADILAQAQAKQGFDQFAGQFGMAPQQVKAAMDALLPAFSLGLNKATQSPADMANLFGLFASGNNYAQMFEQPMQAGQAMMAAGQQALARIFGTPELTQAIAQQTALATGMQQEAMRQVMPMMASLLMGGLMKGAMSGQNPLGDMFTAMIARMMPPQATAAADPMAGMMGMFGNFFGQSAAQKPGQMPAMPGLEQMMEIARQMQAANPLLAAAMKPQTAETETSGPRTLGQQAADTWTATMGRMFEAGREVQDQQLAQLETLFAQFGKAAGPKPPAT</sequence>
<dbReference type="OrthoDB" id="5526542at2"/>
<dbReference type="KEGG" id="phr:C6569_00075"/>
<dbReference type="Proteomes" id="UP000237889">
    <property type="component" value="Chromosome"/>
</dbReference>
<gene>
    <name evidence="1" type="ORF">C6569_00075</name>
</gene>
<protein>
    <recommendedName>
        <fullName evidence="3">DUF937 domain-containing protein</fullName>
    </recommendedName>
</protein>
<evidence type="ECO:0000313" key="2">
    <source>
        <dbReference type="Proteomes" id="UP000237889"/>
    </source>
</evidence>
<name>A0A2S0N645_9HYPH</name>
<reference evidence="1 2" key="1">
    <citation type="submission" date="2018-03" db="EMBL/GenBank/DDBJ databases">
        <title>Genome sequencing of Phreatobacter sp.</title>
        <authorList>
            <person name="Kim S.-J."/>
            <person name="Heo J."/>
            <person name="Kwon S.-W."/>
        </authorList>
    </citation>
    <scope>NUCLEOTIDE SEQUENCE [LARGE SCALE GENOMIC DNA]</scope>
    <source>
        <strain evidence="1 2">S-12</strain>
    </source>
</reference>
<dbReference type="AlphaFoldDB" id="A0A2S0N645"/>
<dbReference type="InterPro" id="IPR009282">
    <property type="entry name" value="DUF937"/>
</dbReference>
<keyword evidence="2" id="KW-1185">Reference proteome</keyword>
<dbReference type="Pfam" id="PF06078">
    <property type="entry name" value="DUF937"/>
    <property type="match status" value="1"/>
</dbReference>
<evidence type="ECO:0000313" key="1">
    <source>
        <dbReference type="EMBL" id="AVO43608.1"/>
    </source>
</evidence>
<dbReference type="EMBL" id="CP027668">
    <property type="protein sequence ID" value="AVO43608.1"/>
    <property type="molecule type" value="Genomic_DNA"/>
</dbReference>
<dbReference type="RefSeq" id="WP_106746938.1">
    <property type="nucleotide sequence ID" value="NZ_CP027668.1"/>
</dbReference>
<accession>A0A2S0N645</accession>
<proteinExistence type="predicted"/>